<evidence type="ECO:0000313" key="7">
    <source>
        <dbReference type="EMBL" id="CAD5208996.1"/>
    </source>
</evidence>
<feature type="repeat" description="WD" evidence="5">
    <location>
        <begin position="182"/>
        <end position="223"/>
    </location>
</feature>
<evidence type="ECO:0000313" key="8">
    <source>
        <dbReference type="Proteomes" id="UP000614601"/>
    </source>
</evidence>
<dbReference type="Proteomes" id="UP000783686">
    <property type="component" value="Unassembled WGS sequence"/>
</dbReference>
<keyword evidence="4" id="KW-0539">Nucleus</keyword>
<dbReference type="Gene3D" id="2.130.10.10">
    <property type="entry name" value="YVTN repeat-like/Quinoprotein amine dehydrogenase"/>
    <property type="match status" value="1"/>
</dbReference>
<comment type="subcellular location">
    <subcellularLocation>
        <location evidence="1">Nucleus</location>
    </subcellularLocation>
</comment>
<dbReference type="SUPFAM" id="SSF50978">
    <property type="entry name" value="WD40 repeat-like"/>
    <property type="match status" value="1"/>
</dbReference>
<dbReference type="Pfam" id="PF00400">
    <property type="entry name" value="WD40"/>
    <property type="match status" value="4"/>
</dbReference>
<evidence type="ECO:0008006" key="9">
    <source>
        <dbReference type="Google" id="ProtNLM"/>
    </source>
</evidence>
<feature type="compositionally biased region" description="Basic and acidic residues" evidence="6">
    <location>
        <begin position="73"/>
        <end position="84"/>
    </location>
</feature>
<keyword evidence="3" id="KW-0677">Repeat</keyword>
<sequence length="525" mass="58989">MSFFLNGGGNKRRGKTAKNLGNKGKKLKLDEELSSDEDIVDERHPFAALSDEDEFEDVHAKAYREARNVLQKLKHDGRQRKNENEDSDEQEDVDYDAISHRLKQNAFEKTVKYHRRVADSFVINDDLTIVYRPHRLSTVSVAVSRSGRYIISCSKDGSIMKYDMKLHKVVAKLVPQKKNFGKTLHKGQILCVAISGDDKYIVSGGDDSIIRIYLLSNLKHVKNLKGHSGPITSLVFKSGTNDLYTASWDKSIRSWNLDQMGFVEVLYGHSDPITQIDMLNKPKLVSAGGSARTIHLFKIEHSSQLVFNGMTDSVSIDCVSMINEDHYVSGQMNGSIYVWSVFKKKPVCMVREAHGVDEKTGETRWITAVTARPYSDLVVSGSSNGQLKFWKVAEDYKSLTLVDTFLLAGFLNEMKFSEDGKTLAVAVGQEHKNGRWFKVFEARNSIVLLRLQYDTDGVNDKLAFESEEEIGESSDEAMSDADVTVTKSDLRNKLSVKAYSDSVQDQKGPGHIQDDFEKNGSDLED</sequence>
<comment type="caution">
    <text evidence="7">The sequence shown here is derived from an EMBL/GenBank/DDBJ whole genome shotgun (WGS) entry which is preliminary data.</text>
</comment>
<dbReference type="PROSITE" id="PS00678">
    <property type="entry name" value="WD_REPEATS_1"/>
    <property type="match status" value="1"/>
</dbReference>
<evidence type="ECO:0000256" key="5">
    <source>
        <dbReference type="PROSITE-ProRule" id="PRU00221"/>
    </source>
</evidence>
<keyword evidence="2 5" id="KW-0853">WD repeat</keyword>
<dbReference type="PANTHER" id="PTHR19865">
    <property type="entry name" value="U3 SMALL NUCLEOLAR RNA INTERACTING PROTEIN 2"/>
    <property type="match status" value="1"/>
</dbReference>
<proteinExistence type="predicted"/>
<evidence type="ECO:0000256" key="1">
    <source>
        <dbReference type="ARBA" id="ARBA00004123"/>
    </source>
</evidence>
<keyword evidence="8" id="KW-1185">Reference proteome</keyword>
<dbReference type="PROSITE" id="PS50294">
    <property type="entry name" value="WD_REPEATS_REGION"/>
    <property type="match status" value="1"/>
</dbReference>
<gene>
    <name evidence="7" type="ORF">BOKJ2_LOCUS2459</name>
</gene>
<dbReference type="SMART" id="SM00320">
    <property type="entry name" value="WD40"/>
    <property type="match status" value="6"/>
</dbReference>
<organism evidence="7 8">
    <name type="scientific">Bursaphelenchus okinawaensis</name>
    <dbReference type="NCBI Taxonomy" id="465554"/>
    <lineage>
        <taxon>Eukaryota</taxon>
        <taxon>Metazoa</taxon>
        <taxon>Ecdysozoa</taxon>
        <taxon>Nematoda</taxon>
        <taxon>Chromadorea</taxon>
        <taxon>Rhabditida</taxon>
        <taxon>Tylenchina</taxon>
        <taxon>Tylenchomorpha</taxon>
        <taxon>Aphelenchoidea</taxon>
        <taxon>Aphelenchoididae</taxon>
        <taxon>Bursaphelenchus</taxon>
    </lineage>
</organism>
<dbReference type="AlphaFoldDB" id="A0A811K0N0"/>
<dbReference type="PANTHER" id="PTHR19865:SF0">
    <property type="entry name" value="U3 SMALL NUCLEOLAR RNA-INTERACTING PROTEIN 2"/>
    <property type="match status" value="1"/>
</dbReference>
<dbReference type="OrthoDB" id="189968at2759"/>
<dbReference type="InterPro" id="IPR039241">
    <property type="entry name" value="Rrp9-like"/>
</dbReference>
<evidence type="ECO:0000256" key="6">
    <source>
        <dbReference type="SAM" id="MobiDB-lite"/>
    </source>
</evidence>
<feature type="region of interest" description="Disordered" evidence="6">
    <location>
        <begin position="73"/>
        <end position="92"/>
    </location>
</feature>
<dbReference type="GO" id="GO:0034511">
    <property type="term" value="F:U3 snoRNA binding"/>
    <property type="evidence" value="ECO:0007669"/>
    <property type="project" value="InterPro"/>
</dbReference>
<dbReference type="InterPro" id="IPR015943">
    <property type="entry name" value="WD40/YVTN_repeat-like_dom_sf"/>
</dbReference>
<evidence type="ECO:0000256" key="2">
    <source>
        <dbReference type="ARBA" id="ARBA00022574"/>
    </source>
</evidence>
<evidence type="ECO:0000256" key="3">
    <source>
        <dbReference type="ARBA" id="ARBA00022737"/>
    </source>
</evidence>
<accession>A0A811K0N0</accession>
<feature type="region of interest" description="Disordered" evidence="6">
    <location>
        <begin position="500"/>
        <end position="525"/>
    </location>
</feature>
<dbReference type="InterPro" id="IPR036322">
    <property type="entry name" value="WD40_repeat_dom_sf"/>
</dbReference>
<dbReference type="Proteomes" id="UP000614601">
    <property type="component" value="Unassembled WGS sequence"/>
</dbReference>
<dbReference type="InterPro" id="IPR019775">
    <property type="entry name" value="WD40_repeat_CS"/>
</dbReference>
<dbReference type="GO" id="GO:0032040">
    <property type="term" value="C:small-subunit processome"/>
    <property type="evidence" value="ECO:0007669"/>
    <property type="project" value="TreeGrafter"/>
</dbReference>
<feature type="repeat" description="WD" evidence="5">
    <location>
        <begin position="359"/>
        <end position="400"/>
    </location>
</feature>
<feature type="repeat" description="WD" evidence="5">
    <location>
        <begin position="224"/>
        <end position="265"/>
    </location>
</feature>
<name>A0A811K0N0_9BILA</name>
<feature type="region of interest" description="Disordered" evidence="6">
    <location>
        <begin position="1"/>
        <end position="36"/>
    </location>
</feature>
<dbReference type="FunFam" id="2.130.10.10:FF:000509">
    <property type="entry name" value="U3 small nucleolar RNA-interacting protein"/>
    <property type="match status" value="1"/>
</dbReference>
<evidence type="ECO:0000256" key="4">
    <source>
        <dbReference type="ARBA" id="ARBA00023242"/>
    </source>
</evidence>
<dbReference type="EMBL" id="CAJFCW020000002">
    <property type="protein sequence ID" value="CAG9088224.1"/>
    <property type="molecule type" value="Genomic_DNA"/>
</dbReference>
<reference evidence="7" key="1">
    <citation type="submission" date="2020-09" db="EMBL/GenBank/DDBJ databases">
        <authorList>
            <person name="Kikuchi T."/>
        </authorList>
    </citation>
    <scope>NUCLEOTIDE SEQUENCE</scope>
    <source>
        <strain evidence="7">SH1</strain>
    </source>
</reference>
<dbReference type="InterPro" id="IPR001680">
    <property type="entry name" value="WD40_rpt"/>
</dbReference>
<dbReference type="EMBL" id="CAJFDH010000002">
    <property type="protein sequence ID" value="CAD5208996.1"/>
    <property type="molecule type" value="Genomic_DNA"/>
</dbReference>
<protein>
    <recommendedName>
        <fullName evidence="9">WD_REPEATS_REGION domain-containing protein</fullName>
    </recommendedName>
</protein>
<feature type="compositionally biased region" description="Basic and acidic residues" evidence="6">
    <location>
        <begin position="512"/>
        <end position="525"/>
    </location>
</feature>
<dbReference type="PROSITE" id="PS50082">
    <property type="entry name" value="WD_REPEATS_2"/>
    <property type="match status" value="3"/>
</dbReference>